<keyword evidence="2" id="KW-1003">Cell membrane</keyword>
<dbReference type="Pfam" id="PF07714">
    <property type="entry name" value="PK_Tyr_Ser-Thr"/>
    <property type="match status" value="1"/>
</dbReference>
<proteinExistence type="predicted"/>
<dbReference type="GO" id="GO:0005886">
    <property type="term" value="C:plasma membrane"/>
    <property type="evidence" value="ECO:0007669"/>
    <property type="project" value="UniProtKB-SubCell"/>
</dbReference>
<keyword evidence="7 8" id="KW-0067">ATP-binding</keyword>
<evidence type="ECO:0000256" key="1">
    <source>
        <dbReference type="ARBA" id="ARBA00004236"/>
    </source>
</evidence>
<dbReference type="PROSITE" id="PS50011">
    <property type="entry name" value="PROTEIN_KINASE_DOM"/>
    <property type="match status" value="1"/>
</dbReference>
<reference evidence="10" key="1">
    <citation type="submission" date="2020-08" db="EMBL/GenBank/DDBJ databases">
        <title>Plant Genome Project.</title>
        <authorList>
            <person name="Zhang R.-G."/>
        </authorList>
    </citation>
    <scope>NUCLEOTIDE SEQUENCE</scope>
    <source>
        <strain evidence="10">WSP0</strain>
        <tissue evidence="10">Leaf</tissue>
    </source>
</reference>
<feature type="domain" description="Protein kinase" evidence="9">
    <location>
        <begin position="388"/>
        <end position="483"/>
    </location>
</feature>
<evidence type="ECO:0000313" key="10">
    <source>
        <dbReference type="EMBL" id="KAG5527680.1"/>
    </source>
</evidence>
<name>A0AAV6IIA0_9ERIC</name>
<keyword evidence="5 8" id="KW-0547">Nucleotide-binding</keyword>
<accession>A0AAV6IIA0</accession>
<evidence type="ECO:0000256" key="4">
    <source>
        <dbReference type="ARBA" id="ARBA00022679"/>
    </source>
</evidence>
<evidence type="ECO:0000256" key="2">
    <source>
        <dbReference type="ARBA" id="ARBA00022475"/>
    </source>
</evidence>
<dbReference type="InterPro" id="IPR017441">
    <property type="entry name" value="Protein_kinase_ATP_BS"/>
</dbReference>
<keyword evidence="4" id="KW-0808">Transferase</keyword>
<dbReference type="InterPro" id="IPR050823">
    <property type="entry name" value="Plant_Ser_Thr_Prot_Kinase"/>
</dbReference>
<dbReference type="PANTHER" id="PTHR45621">
    <property type="entry name" value="OS01G0588500 PROTEIN-RELATED"/>
    <property type="match status" value="1"/>
</dbReference>
<organism evidence="10 11">
    <name type="scientific">Rhododendron griersonianum</name>
    <dbReference type="NCBI Taxonomy" id="479676"/>
    <lineage>
        <taxon>Eukaryota</taxon>
        <taxon>Viridiplantae</taxon>
        <taxon>Streptophyta</taxon>
        <taxon>Embryophyta</taxon>
        <taxon>Tracheophyta</taxon>
        <taxon>Spermatophyta</taxon>
        <taxon>Magnoliopsida</taxon>
        <taxon>eudicotyledons</taxon>
        <taxon>Gunneridae</taxon>
        <taxon>Pentapetalae</taxon>
        <taxon>asterids</taxon>
        <taxon>Ericales</taxon>
        <taxon>Ericaceae</taxon>
        <taxon>Ericoideae</taxon>
        <taxon>Rhodoreae</taxon>
        <taxon>Rhododendron</taxon>
    </lineage>
</organism>
<evidence type="ECO:0000256" key="6">
    <source>
        <dbReference type="ARBA" id="ARBA00022777"/>
    </source>
</evidence>
<keyword evidence="11" id="KW-1185">Reference proteome</keyword>
<evidence type="ECO:0000256" key="8">
    <source>
        <dbReference type="PROSITE-ProRule" id="PRU10141"/>
    </source>
</evidence>
<evidence type="ECO:0000256" key="5">
    <source>
        <dbReference type="ARBA" id="ARBA00022741"/>
    </source>
</evidence>
<comment type="subcellular location">
    <subcellularLocation>
        <location evidence="1">Cell membrane</location>
    </subcellularLocation>
</comment>
<dbReference type="InterPro" id="IPR011009">
    <property type="entry name" value="Kinase-like_dom_sf"/>
</dbReference>
<dbReference type="Proteomes" id="UP000823749">
    <property type="component" value="Chromosome 10"/>
</dbReference>
<dbReference type="GO" id="GO:0005524">
    <property type="term" value="F:ATP binding"/>
    <property type="evidence" value="ECO:0007669"/>
    <property type="project" value="UniProtKB-UniRule"/>
</dbReference>
<dbReference type="InterPro" id="IPR000719">
    <property type="entry name" value="Prot_kinase_dom"/>
</dbReference>
<dbReference type="FunFam" id="3.30.200.20:FF:000039">
    <property type="entry name" value="receptor-like protein kinase FERONIA"/>
    <property type="match status" value="1"/>
</dbReference>
<gene>
    <name evidence="10" type="ORF">RHGRI_028571</name>
</gene>
<feature type="binding site" evidence="8">
    <location>
        <position position="425"/>
    </location>
    <ligand>
        <name>ATP</name>
        <dbReference type="ChEBI" id="CHEBI:30616"/>
    </ligand>
</feature>
<dbReference type="SUPFAM" id="SSF56112">
    <property type="entry name" value="Protein kinase-like (PK-like)"/>
    <property type="match status" value="2"/>
</dbReference>
<dbReference type="GO" id="GO:0004674">
    <property type="term" value="F:protein serine/threonine kinase activity"/>
    <property type="evidence" value="ECO:0007669"/>
    <property type="project" value="UniProtKB-KW"/>
</dbReference>
<evidence type="ECO:0000313" key="11">
    <source>
        <dbReference type="Proteomes" id="UP000823749"/>
    </source>
</evidence>
<dbReference type="InterPro" id="IPR001245">
    <property type="entry name" value="Ser-Thr/Tyr_kinase_cat_dom"/>
</dbReference>
<sequence length="483" mass="53974">MLLSMGLKLSRCQLDFIIHEGDAGAHVVGQNFRLPIDKSIALELVQRLNVGGTAISSIEDTGTCSGYIFVNLNTREKRVTTQNSVKSYSQSVKSNGVTIFVNEHVADAKADVIKWSGGNRVAVYRDYVVMMEGDRMEGKHNLRITYFPHNNEWIEHIDVVLRGLEVFKLSNPDKNLPGVNPMPLAHALTSSNATPRKFVYASSGNTIATVLVILLSALNILVYKLRVWGEKVGEKSISPLPSEGVCHHFSLSEVLSMTNNFDDELVIGIGRFVNVYKGFIDDGTTIFALKRLKSKSNQGADEFRTEIEMLSNLRHTHLVFTEVANKCLHKHPSGRPTMTDVVASLECMLASQEQPRNACTEEEEEEEKGEEEVNVHGFSELRNATKNFGVDALLGEGRFGVVYRGTLDKNVALNNGNGLNIVVKKLDNKRFHIFEDWQSDVKFLGRLSHSNLVKLLGYCWEDDELLVVYEFMPRGSLETHLFG</sequence>
<dbReference type="PROSITE" id="PS00107">
    <property type="entry name" value="PROTEIN_KINASE_ATP"/>
    <property type="match status" value="1"/>
</dbReference>
<keyword evidence="3" id="KW-0723">Serine/threonine-protein kinase</keyword>
<protein>
    <recommendedName>
        <fullName evidence="9">Protein kinase domain-containing protein</fullName>
    </recommendedName>
</protein>
<dbReference type="AlphaFoldDB" id="A0AAV6IIA0"/>
<comment type="caution">
    <text evidence="10">The sequence shown here is derived from an EMBL/GenBank/DDBJ whole genome shotgun (WGS) entry which is preliminary data.</text>
</comment>
<evidence type="ECO:0000256" key="7">
    <source>
        <dbReference type="ARBA" id="ARBA00022840"/>
    </source>
</evidence>
<evidence type="ECO:0000256" key="3">
    <source>
        <dbReference type="ARBA" id="ARBA00022527"/>
    </source>
</evidence>
<evidence type="ECO:0000259" key="9">
    <source>
        <dbReference type="PROSITE" id="PS50011"/>
    </source>
</evidence>
<dbReference type="EMBL" id="JACTNZ010000010">
    <property type="protein sequence ID" value="KAG5527680.1"/>
    <property type="molecule type" value="Genomic_DNA"/>
</dbReference>
<keyword evidence="6" id="KW-0418">Kinase</keyword>
<dbReference type="Gene3D" id="3.30.200.20">
    <property type="entry name" value="Phosphorylase Kinase, domain 1"/>
    <property type="match status" value="2"/>
</dbReference>
<keyword evidence="2" id="KW-0472">Membrane</keyword>